<evidence type="ECO:0000256" key="1">
    <source>
        <dbReference type="ARBA" id="ARBA00004141"/>
    </source>
</evidence>
<accession>Q4D9Z0</accession>
<evidence type="ECO:0000313" key="10">
    <source>
        <dbReference type="Proteomes" id="UP000002296"/>
    </source>
</evidence>
<dbReference type="OMA" id="LMKCGAG"/>
<dbReference type="InterPro" id="IPR002067">
    <property type="entry name" value="MCP"/>
</dbReference>
<evidence type="ECO:0000256" key="3">
    <source>
        <dbReference type="ARBA" id="ARBA00022692"/>
    </source>
</evidence>
<proteinExistence type="inferred from homology"/>
<dbReference type="PRINTS" id="PR00926">
    <property type="entry name" value="MITOCARRIER"/>
</dbReference>
<feature type="repeat" description="Solcar" evidence="6">
    <location>
        <begin position="64"/>
        <end position="148"/>
    </location>
</feature>
<comment type="subcellular location">
    <subcellularLocation>
        <location evidence="1">Membrane</location>
        <topology evidence="1">Multi-pass membrane protein</topology>
    </subcellularLocation>
</comment>
<dbReference type="SUPFAM" id="SSF103506">
    <property type="entry name" value="Mitochondrial carrier"/>
    <property type="match status" value="1"/>
</dbReference>
<dbReference type="SMR" id="Q4D9Z0"/>
<keyword evidence="2 7" id="KW-0813">Transport</keyword>
<dbReference type="STRING" id="353153.Q4D9Z0"/>
<dbReference type="Proteomes" id="UP000002296">
    <property type="component" value="Unassembled WGS sequence"/>
</dbReference>
<dbReference type="eggNOG" id="KOG0752">
    <property type="taxonomic scope" value="Eukaryota"/>
</dbReference>
<feature type="repeat" description="Solcar" evidence="6">
    <location>
        <begin position="175"/>
        <end position="260"/>
    </location>
</feature>
<organism evidence="9 10">
    <name type="scientific">Trypanosoma cruzi (strain CL Brener)</name>
    <dbReference type="NCBI Taxonomy" id="353153"/>
    <lineage>
        <taxon>Eukaryota</taxon>
        <taxon>Discoba</taxon>
        <taxon>Euglenozoa</taxon>
        <taxon>Kinetoplastea</taxon>
        <taxon>Metakinetoplastina</taxon>
        <taxon>Trypanosomatida</taxon>
        <taxon>Trypanosomatidae</taxon>
        <taxon>Trypanosoma</taxon>
        <taxon>Schizotrypanum</taxon>
    </lineage>
</organism>
<sequence length="370" mass="41264">MYVYLLHSCICFFFCCCVKKGKGLLFIAFRAGRTRSVTRRQGIKKRLCVCVCVILMSTSSEKKHTPWVNAVAGGLGGAAAKSLLSPFQRVVVMQQLGEHKEYSTLQLARHIREQDGWKGFWKGNLTSMIIRVPYSGIQFVLYSQLKFFFQDICERYVRPRKGSAGDAHHRGETLELFLMKCGAGGISATIAGVAVYPGEVVRLRLMSGERQFNGIFNTIRCIYAETHSLRNFYRGLGASLMQRVPDILVSFAVYETMKYRLIEKDFLSSHPSYKNIVSTVAGGGAAALASILVAFPLDVAKRRIGMSGKGKSGVVYAGVRDCLRQVYAQEGIRGLYAGARVEAIRCVPQVVLMWFFIEGFQSFLTDHCVH</sequence>
<dbReference type="InterPro" id="IPR018108">
    <property type="entry name" value="MCP_transmembrane"/>
</dbReference>
<gene>
    <name evidence="9" type="ORF">Tc00.1047053511365.80</name>
</gene>
<comment type="similarity">
    <text evidence="7">Belongs to the mitochondrial carrier (TC 2.A.29) family.</text>
</comment>
<keyword evidence="10" id="KW-1185">Reference proteome</keyword>
<protein>
    <submittedName>
        <fullName evidence="9">Mitochondrial carrier protein, putative</fullName>
    </submittedName>
</protein>
<dbReference type="Pfam" id="PF00153">
    <property type="entry name" value="Mito_carr"/>
    <property type="match status" value="3"/>
</dbReference>
<evidence type="ECO:0000256" key="5">
    <source>
        <dbReference type="ARBA" id="ARBA00023136"/>
    </source>
</evidence>
<feature type="repeat" description="Solcar" evidence="6">
    <location>
        <begin position="274"/>
        <end position="363"/>
    </location>
</feature>
<evidence type="ECO:0000256" key="7">
    <source>
        <dbReference type="RuleBase" id="RU000488"/>
    </source>
</evidence>
<dbReference type="GO" id="GO:0055085">
    <property type="term" value="P:transmembrane transport"/>
    <property type="evidence" value="ECO:0007669"/>
    <property type="project" value="InterPro"/>
</dbReference>
<dbReference type="PANTHER" id="PTHR24089">
    <property type="entry name" value="SOLUTE CARRIER FAMILY 25"/>
    <property type="match status" value="1"/>
</dbReference>
<dbReference type="Gene3D" id="1.50.40.10">
    <property type="entry name" value="Mitochondrial carrier domain"/>
    <property type="match status" value="1"/>
</dbReference>
<comment type="caution">
    <text evidence="9">The sequence shown here is derived from an EMBL/GenBank/DDBJ whole genome shotgun (WGS) entry which is preliminary data.</text>
</comment>
<evidence type="ECO:0000256" key="2">
    <source>
        <dbReference type="ARBA" id="ARBA00022448"/>
    </source>
</evidence>
<keyword evidence="5 6" id="KW-0472">Membrane</keyword>
<dbReference type="PROSITE" id="PS50920">
    <property type="entry name" value="SOLCAR"/>
    <property type="match status" value="3"/>
</dbReference>
<dbReference type="InParanoid" id="Q4D9Z0"/>
<reference evidence="9 10" key="1">
    <citation type="journal article" date="2005" name="Science">
        <title>The genome sequence of Trypanosoma cruzi, etiologic agent of Chagas disease.</title>
        <authorList>
            <person name="El-Sayed N.M."/>
            <person name="Myler P.J."/>
            <person name="Bartholomeu D.C."/>
            <person name="Nilsson D."/>
            <person name="Aggarwal G."/>
            <person name="Tran A.N."/>
            <person name="Ghedin E."/>
            <person name="Worthey E.A."/>
            <person name="Delcher A.L."/>
            <person name="Blandin G."/>
            <person name="Westenberger S.J."/>
            <person name="Caler E."/>
            <person name="Cerqueira G.C."/>
            <person name="Branche C."/>
            <person name="Haas B."/>
            <person name="Anupama A."/>
            <person name="Arner E."/>
            <person name="Aslund L."/>
            <person name="Attipoe P."/>
            <person name="Bontempi E."/>
            <person name="Bringaud F."/>
            <person name="Burton P."/>
            <person name="Cadag E."/>
            <person name="Campbell D.A."/>
            <person name="Carrington M."/>
            <person name="Crabtree J."/>
            <person name="Darban H."/>
            <person name="da Silveira J.F."/>
            <person name="de Jong P."/>
            <person name="Edwards K."/>
            <person name="Englund P.T."/>
            <person name="Fazelina G."/>
            <person name="Feldblyum T."/>
            <person name="Ferella M."/>
            <person name="Frasch A.C."/>
            <person name="Gull K."/>
            <person name="Horn D."/>
            <person name="Hou L."/>
            <person name="Huang Y."/>
            <person name="Kindlund E."/>
            <person name="Klingbeil M."/>
            <person name="Kluge S."/>
            <person name="Koo H."/>
            <person name="Lacerda D."/>
            <person name="Levin M.J."/>
            <person name="Lorenzi H."/>
            <person name="Louie T."/>
            <person name="Machado C.R."/>
            <person name="McCulloch R."/>
            <person name="McKenna A."/>
            <person name="Mizuno Y."/>
            <person name="Mottram J.C."/>
            <person name="Nelson S."/>
            <person name="Ochaya S."/>
            <person name="Osoegawa K."/>
            <person name="Pai G."/>
            <person name="Parsons M."/>
            <person name="Pentony M."/>
            <person name="Pettersson U."/>
            <person name="Pop M."/>
            <person name="Ramirez J.L."/>
            <person name="Rinta J."/>
            <person name="Robertson L."/>
            <person name="Salzberg S.L."/>
            <person name="Sanchez D.O."/>
            <person name="Seyler A."/>
            <person name="Sharma R."/>
            <person name="Shetty J."/>
            <person name="Simpson A.J."/>
            <person name="Sisk E."/>
            <person name="Tammi M.T."/>
            <person name="Tarleton R."/>
            <person name="Teixeira S."/>
            <person name="Van Aken S."/>
            <person name="Vogt C."/>
            <person name="Ward P.N."/>
            <person name="Wickstead B."/>
            <person name="Wortman J."/>
            <person name="White O."/>
            <person name="Fraser C.M."/>
            <person name="Stuart K.D."/>
            <person name="Andersson B."/>
        </authorList>
    </citation>
    <scope>NUCLEOTIDE SEQUENCE [LARGE SCALE GENOMIC DNA]</scope>
    <source>
        <strain evidence="9 10">CL Brener</strain>
    </source>
</reference>
<dbReference type="GO" id="GO:0016020">
    <property type="term" value="C:membrane"/>
    <property type="evidence" value="ECO:0007669"/>
    <property type="project" value="UniProtKB-SubCell"/>
</dbReference>
<keyword evidence="4" id="KW-0677">Repeat</keyword>
<evidence type="ECO:0000256" key="8">
    <source>
        <dbReference type="SAM" id="Phobius"/>
    </source>
</evidence>
<evidence type="ECO:0000313" key="9">
    <source>
        <dbReference type="EMBL" id="EAN89341.1"/>
    </source>
</evidence>
<evidence type="ECO:0000256" key="6">
    <source>
        <dbReference type="PROSITE-ProRule" id="PRU00282"/>
    </source>
</evidence>
<evidence type="ECO:0000256" key="4">
    <source>
        <dbReference type="ARBA" id="ARBA00022737"/>
    </source>
</evidence>
<dbReference type="AlphaFoldDB" id="Q4D9Z0"/>
<keyword evidence="3 6" id="KW-0812">Transmembrane</keyword>
<keyword evidence="8" id="KW-1133">Transmembrane helix</keyword>
<dbReference type="GeneID" id="3542120"/>
<dbReference type="InterPro" id="IPR023395">
    <property type="entry name" value="MCP_dom_sf"/>
</dbReference>
<name>Q4D9Z0_TRYCC</name>
<dbReference type="EMBL" id="AAHK01000758">
    <property type="protein sequence ID" value="EAN89341.1"/>
    <property type="molecule type" value="Genomic_DNA"/>
</dbReference>
<feature type="transmembrane region" description="Helical" evidence="8">
    <location>
        <begin position="276"/>
        <end position="297"/>
    </location>
</feature>
<dbReference type="PaxDb" id="353153-Q4D9Z0"/>
<dbReference type="KEGG" id="tcr:511365.80"/>
<dbReference type="RefSeq" id="XP_811192.1">
    <property type="nucleotide sequence ID" value="XM_806099.1"/>
</dbReference>